<comment type="caution">
    <text evidence="1">The sequence shown here is derived from an EMBL/GenBank/DDBJ whole genome shotgun (WGS) entry which is preliminary data.</text>
</comment>
<dbReference type="EMBL" id="CAJVQA010001739">
    <property type="protein sequence ID" value="CAG8524242.1"/>
    <property type="molecule type" value="Genomic_DNA"/>
</dbReference>
<accession>A0A9N9FCI2</accession>
<protein>
    <submittedName>
        <fullName evidence="1">13176_t:CDS:1</fullName>
    </submittedName>
</protein>
<evidence type="ECO:0000313" key="1">
    <source>
        <dbReference type="EMBL" id="CAG8524242.1"/>
    </source>
</evidence>
<dbReference type="AlphaFoldDB" id="A0A9N9FCI2"/>
<sequence>MDVQYCFESIDQERVLEISDYAIHKYVVCQNGSTIRSFYKSYDDSTEIADTLTVKTSRHPGEALKQKMIEQFLKILR</sequence>
<proteinExistence type="predicted"/>
<reference evidence="1" key="1">
    <citation type="submission" date="2021-06" db="EMBL/GenBank/DDBJ databases">
        <authorList>
            <person name="Kallberg Y."/>
            <person name="Tangrot J."/>
            <person name="Rosling A."/>
        </authorList>
    </citation>
    <scope>NUCLEOTIDE SEQUENCE</scope>
    <source>
        <strain evidence="1">FL966</strain>
    </source>
</reference>
<dbReference type="OrthoDB" id="289721at2759"/>
<keyword evidence="2" id="KW-1185">Reference proteome</keyword>
<organism evidence="1 2">
    <name type="scientific">Cetraspora pellucida</name>
    <dbReference type="NCBI Taxonomy" id="1433469"/>
    <lineage>
        <taxon>Eukaryota</taxon>
        <taxon>Fungi</taxon>
        <taxon>Fungi incertae sedis</taxon>
        <taxon>Mucoromycota</taxon>
        <taxon>Glomeromycotina</taxon>
        <taxon>Glomeromycetes</taxon>
        <taxon>Diversisporales</taxon>
        <taxon>Gigasporaceae</taxon>
        <taxon>Cetraspora</taxon>
    </lineage>
</organism>
<dbReference type="Proteomes" id="UP000789759">
    <property type="component" value="Unassembled WGS sequence"/>
</dbReference>
<name>A0A9N9FCI2_9GLOM</name>
<evidence type="ECO:0000313" key="2">
    <source>
        <dbReference type="Proteomes" id="UP000789759"/>
    </source>
</evidence>
<gene>
    <name evidence="1" type="ORF">CPELLU_LOCUS3537</name>
</gene>